<keyword evidence="10" id="KW-0092">Biotin</keyword>
<keyword evidence="7 14" id="KW-0067">ATP-binding</keyword>
<dbReference type="FunFam" id="3.30.1490.20:FF:000003">
    <property type="entry name" value="acetyl-CoA carboxylase isoform X1"/>
    <property type="match status" value="1"/>
</dbReference>
<dbReference type="PROSITE" id="PS00866">
    <property type="entry name" value="CPSASE_1"/>
    <property type="match status" value="1"/>
</dbReference>
<dbReference type="SUPFAM" id="SSF51246">
    <property type="entry name" value="Rudiment single hybrid motif"/>
    <property type="match status" value="1"/>
</dbReference>
<proteinExistence type="predicted"/>
<name>A0AAW1RZD9_9CHLO</name>
<keyword evidence="5 14" id="KW-0547">Nucleotide-binding</keyword>
<dbReference type="Gene3D" id="2.40.50.100">
    <property type="match status" value="1"/>
</dbReference>
<keyword evidence="9" id="KW-0275">Fatty acid biosynthesis</keyword>
<dbReference type="InterPro" id="IPR049074">
    <property type="entry name" value="ACCA_BT"/>
</dbReference>
<organism evidence="20 21">
    <name type="scientific">Apatococcus lobatus</name>
    <dbReference type="NCBI Taxonomy" id="904363"/>
    <lineage>
        <taxon>Eukaryota</taxon>
        <taxon>Viridiplantae</taxon>
        <taxon>Chlorophyta</taxon>
        <taxon>core chlorophytes</taxon>
        <taxon>Trebouxiophyceae</taxon>
        <taxon>Chlorellales</taxon>
        <taxon>Chlorellaceae</taxon>
        <taxon>Apatococcus</taxon>
    </lineage>
</organism>
<dbReference type="Gene3D" id="3.40.50.20">
    <property type="match status" value="1"/>
</dbReference>
<dbReference type="SUPFAM" id="SSF52440">
    <property type="entry name" value="PreATP-grasp domain"/>
    <property type="match status" value="1"/>
</dbReference>
<evidence type="ECO:0000256" key="14">
    <source>
        <dbReference type="PROSITE-ProRule" id="PRU00409"/>
    </source>
</evidence>
<dbReference type="SUPFAM" id="SSF51230">
    <property type="entry name" value="Single hybrid motif"/>
    <property type="match status" value="1"/>
</dbReference>
<dbReference type="InterPro" id="IPR011763">
    <property type="entry name" value="COA_CT_C"/>
</dbReference>
<evidence type="ECO:0000259" key="19">
    <source>
        <dbReference type="PROSITE" id="PS50989"/>
    </source>
</evidence>
<feature type="domain" description="CoA carboxyltransferase C-terminal" evidence="19">
    <location>
        <begin position="1927"/>
        <end position="2233"/>
    </location>
</feature>
<keyword evidence="8" id="KW-0443">Lipid metabolism</keyword>
<evidence type="ECO:0000256" key="10">
    <source>
        <dbReference type="ARBA" id="ARBA00023267"/>
    </source>
</evidence>
<dbReference type="Pfam" id="PF02785">
    <property type="entry name" value="Biotin_carb_C"/>
    <property type="match status" value="1"/>
</dbReference>
<dbReference type="InterPro" id="IPR013815">
    <property type="entry name" value="ATP_grasp_subdomain_1"/>
</dbReference>
<dbReference type="InterPro" id="IPR011764">
    <property type="entry name" value="Biotin_carboxylation_dom"/>
</dbReference>
<dbReference type="GO" id="GO:0003989">
    <property type="term" value="F:acetyl-CoA carboxylase activity"/>
    <property type="evidence" value="ECO:0007669"/>
    <property type="project" value="UniProtKB-EC"/>
</dbReference>
<dbReference type="InterPro" id="IPR013537">
    <property type="entry name" value="AcCoA_COase_cen"/>
</dbReference>
<dbReference type="InterPro" id="IPR005481">
    <property type="entry name" value="BC-like_N"/>
</dbReference>
<dbReference type="Pfam" id="PF00289">
    <property type="entry name" value="Biotin_carb_N"/>
    <property type="match status" value="1"/>
</dbReference>
<dbReference type="Proteomes" id="UP001438707">
    <property type="component" value="Unassembled WGS sequence"/>
</dbReference>
<evidence type="ECO:0000256" key="13">
    <source>
        <dbReference type="ARBA" id="ARBA00048600"/>
    </source>
</evidence>
<comment type="catalytic activity">
    <reaction evidence="13">
        <text>N(6)-biotinyl-L-lysyl-[protein] + hydrogencarbonate + ATP = N(6)-carboxybiotinyl-L-lysyl-[protein] + ADP + phosphate + H(+)</text>
        <dbReference type="Rhea" id="RHEA:13501"/>
        <dbReference type="Rhea" id="RHEA-COMP:10505"/>
        <dbReference type="Rhea" id="RHEA-COMP:10506"/>
        <dbReference type="ChEBI" id="CHEBI:15378"/>
        <dbReference type="ChEBI" id="CHEBI:17544"/>
        <dbReference type="ChEBI" id="CHEBI:30616"/>
        <dbReference type="ChEBI" id="CHEBI:43474"/>
        <dbReference type="ChEBI" id="CHEBI:83144"/>
        <dbReference type="ChEBI" id="CHEBI:83145"/>
        <dbReference type="ChEBI" id="CHEBI:456216"/>
        <dbReference type="EC" id="6.3.4.14"/>
    </reaction>
</comment>
<dbReference type="PANTHER" id="PTHR45728:SF3">
    <property type="entry name" value="ACETYL-COA CARBOXYLASE"/>
    <property type="match status" value="1"/>
</dbReference>
<dbReference type="Gene3D" id="3.30.1490.20">
    <property type="entry name" value="ATP-grasp fold, A domain"/>
    <property type="match status" value="1"/>
</dbReference>
<dbReference type="Gene3D" id="3.90.1770.10">
    <property type="entry name" value="PreATP-grasp domain"/>
    <property type="match status" value="1"/>
</dbReference>
<dbReference type="InterPro" id="IPR011053">
    <property type="entry name" value="Single_hybrid_motif"/>
</dbReference>
<dbReference type="PROSITE" id="PS50975">
    <property type="entry name" value="ATP_GRASP"/>
    <property type="match status" value="1"/>
</dbReference>
<dbReference type="InterPro" id="IPR005479">
    <property type="entry name" value="CPAse_ATP-bd"/>
</dbReference>
<evidence type="ECO:0000256" key="5">
    <source>
        <dbReference type="ARBA" id="ARBA00022741"/>
    </source>
</evidence>
<evidence type="ECO:0000256" key="11">
    <source>
        <dbReference type="ARBA" id="ARBA00023268"/>
    </source>
</evidence>
<sequence>MPAPGVRDSQTPAQTIFSTGMDTPAVTSTEAPKRKGLGSRLASIGSGTDLTRAPSGVPKREPSIASQVEDVVKQLGGDKAIHSVLVANNGLAAVKFMRSVRSWAYKMFGNDRAVGLVAMATPEDMRVDAEHVRLADQFVEVPGGGNHNNYANVQLILQIAERAGVDAVWPGWGHASEKPELPEGLAGTAQAIRFLGPGARAMAALGDKIGSTILAQAAGVPTLPWSGSSVAVSFEECGGDIPADAYNKACIHSLDDALACCRRVGYPIMLKASWGGGGKGIRKVATDDDVRKCFSQVQGEVPGSPIFAMKLAPMSRHLEVQLICDRYGNAASVFSRDCSVQRRHQKIVEEGPVSQAPQELLKAMEKCARALARAVGYSGAATVEFLYALESREYFFLELNPRLQVEHPVTESVSGVNIPSCQVMVGAGIPLHCIPDIRRLYGQDLMSTQPFDLESTSQIQPLGHVVAVRITSEDANDGFKPTCGAINELSFRSTPEVWGYFSVKSGGGIHEFSDSQFGHLFAKGETREGARRAMVVALKEVKIRGEIRTIVDYAIDMIQSPDFIQNHIHTGWLDSRIAAHIKADRPPWHLSIIAGALLRTLDLISTRSAEYMGFLTKGQLPPARLTLTSFEESIVLEGTKYRVGISRRGQQAFRLQLGTSHTSFVDAVVRKLNDGGLLIQVDGASHVVHSEAEAAGMRLTIDSRTCLLPNEHDPSQLMAASPGKLVRFLAADGAHVQADAAYAEIEVMKMLMPLLTPAAGLIHIEMPEGSVLAPGNLIARLDLDDPSAVLRAVPFIGDFPPLGPPLIHSGKADDVFAEALAHADSIMAGFSHDLEGVVESLMAALEDPGLALLQFINSFGVVQTRLPQSLTANLEALASEYEADLELAHTQQVEGVRPPEFPVAPMQQAIHAAVEEVPPADRAGLLAQTEVIAALLRAHAGGREMYTRDTVSRLLLRFLEVEEAFQGSGDTTEQEVIDGLRKVHASNLQQVVDLVVSHQGNKTKMAFVLRLLSAVVMTDPQPFRPVLRRLAALASCPDVAMRAQQLLEASLLAELQTVVTRALSGMDMFSGTQLEQVLGHEPALPASQIVEAGQEQQAGAGPRQRHLGRRPTMLEGLFSGLDPAAGLSPSRMDAKIRLLVEAPAAVEDALASLLDHHDPVVQTRALLTYIKRIYFPYVLQEPELFKEADITCGLWVHSLPAAVAGSSQSEQLGTAIVISHLGQFSAALSALDHIILKTGYSGVPRGTLHVVLTREGAAGLELSETAKGILKEASASVGAFGSFFASSASTDPVQVASGVAAEVMAASSHLLRSGVESVAVLSKQGRLAPLRVGFWRDQSCQRYVPDECLQAAEPIGFQILELQRLAGCKALRYAPSRNRQSHLFSFVDRPSARSLPLKRVFVRAAVRQLGGTSLLDAAVAGDGMAVAAAAMEGVEAVLLDCLRDVNRLGGANEGSGQQGARPDWVHIFLAALPLLPLQAASAEAAIAAALAQAAVAIMRRHGARFRHAAVAEWEVRLRVLDYHDPWRILVSTPTGHESDLGSVQVYREHCAAGQPAVYISRHADSAAAYPLHGKPVLCPYGPLQEMQQRRLAARRHRTTFCFDFPDVFENALRGIWAGSGLQAPQGALVQACALEMAPGCSYKSAEPAVEAAGDRAARQEEGMVAWRLTLRTPEAPFSRMVVAIANDITFNSGAFGPREDAMFRAVTEYALQQKLPLVYLAANSGARVGLANEVKQCLQVAWVSPTDPNKGFKYLYLSDADYDRLTAAAGQDATFKCDRIADGSGQAHWRLTDVIGSEDGLGVECLSGSGAIASTYARAFREGFTITLVSGRTVGIGAYLARLGRRCIQRMDQPVILTGFAALNKLLGRDVYTSQMQLGGPKVMGVNGISHHVVGDDFEGVTAVLRWLSFVPIRIGQTPPMLLGSDPVDREIGYAPAPGEKLDARAAIAGRGGSDGRHVSGLFDEGSWIEAQAGWAKSVVTGRARLGGIPVGVIAVETQTTMLNIPADPGMPDSSERVIPQAGQVWFPDSALKTAQAMEEFELEGLPLMILANWRGFSGGQRDLFEGVLQAGSLIVDQLRAYTRPALIYLPPGAELRGGAWVVIDAQINSDRVEMYADPSARGGVLEPEGIVEIKFRVPELLQAMHRIDPAIASLKVEGGPRMEAGIKAREAALLPVYRQVAVAFAEMHDTPVRMVAKGTLRGIVPWNSARPFFATQLRRRLAEDAFVRSAQAADSTITRAKALQLLSSGFPASHTGSADSPAEDRHGNATAEDDAALGAWISGDDGAHFKRRQLESLQAKAAARSASKQLAEPTRRAGLLAALKQAALSDPDLARELRSISSPNQ</sequence>
<dbReference type="GO" id="GO:0005524">
    <property type="term" value="F:ATP binding"/>
    <property type="evidence" value="ECO:0007669"/>
    <property type="project" value="UniProtKB-UniRule"/>
</dbReference>
<feature type="compositionally biased region" description="Polar residues" evidence="15">
    <location>
        <begin position="8"/>
        <end position="30"/>
    </location>
</feature>
<comment type="pathway">
    <text evidence="2">Lipid metabolism; malonyl-CoA biosynthesis; malonyl-CoA from acetyl-CoA: step 1/1.</text>
</comment>
<evidence type="ECO:0000259" key="16">
    <source>
        <dbReference type="PROSITE" id="PS50975"/>
    </source>
</evidence>
<dbReference type="InterPro" id="IPR011762">
    <property type="entry name" value="COA_CT_N"/>
</dbReference>
<evidence type="ECO:0000256" key="6">
    <source>
        <dbReference type="ARBA" id="ARBA00022832"/>
    </source>
</evidence>
<evidence type="ECO:0000259" key="18">
    <source>
        <dbReference type="PROSITE" id="PS50980"/>
    </source>
</evidence>
<dbReference type="PROSITE" id="PS00867">
    <property type="entry name" value="CPSASE_2"/>
    <property type="match status" value="1"/>
</dbReference>
<evidence type="ECO:0000256" key="7">
    <source>
        <dbReference type="ARBA" id="ARBA00022840"/>
    </source>
</evidence>
<dbReference type="SUPFAM" id="SSF56059">
    <property type="entry name" value="Glutathione synthetase ATP-binding domain-like"/>
    <property type="match status" value="1"/>
</dbReference>
<dbReference type="InterPro" id="IPR011054">
    <property type="entry name" value="Rudment_hybrid_motif"/>
</dbReference>
<dbReference type="GO" id="GO:0004075">
    <property type="term" value="F:biotin carboxylase activity"/>
    <property type="evidence" value="ECO:0007669"/>
    <property type="project" value="UniProtKB-EC"/>
</dbReference>
<dbReference type="FunFam" id="3.40.50.20:FF:000005">
    <property type="entry name" value="acetyl-CoA carboxylase isoform X2"/>
    <property type="match status" value="1"/>
</dbReference>
<reference evidence="20 21" key="1">
    <citation type="journal article" date="2024" name="Nat. Commun.">
        <title>Phylogenomics reveals the evolutionary origins of lichenization in chlorophyte algae.</title>
        <authorList>
            <person name="Puginier C."/>
            <person name="Libourel C."/>
            <person name="Otte J."/>
            <person name="Skaloud P."/>
            <person name="Haon M."/>
            <person name="Grisel S."/>
            <person name="Petersen M."/>
            <person name="Berrin J.G."/>
            <person name="Delaux P.M."/>
            <person name="Dal Grande F."/>
            <person name="Keller J."/>
        </authorList>
    </citation>
    <scope>NUCLEOTIDE SEQUENCE [LARGE SCALE GENOMIC DNA]</scope>
    <source>
        <strain evidence="20 21">SAG 2145</strain>
    </source>
</reference>
<dbReference type="GO" id="GO:0046872">
    <property type="term" value="F:metal ion binding"/>
    <property type="evidence" value="ECO:0007669"/>
    <property type="project" value="InterPro"/>
</dbReference>
<dbReference type="InterPro" id="IPR005482">
    <property type="entry name" value="Biotin_COase_C"/>
</dbReference>
<protein>
    <recommendedName>
        <fullName evidence="22">Acetyl-CoA carboxylase</fullName>
    </recommendedName>
</protein>
<dbReference type="Gene3D" id="3.90.226.10">
    <property type="entry name" value="2-enoyl-CoA Hydratase, Chain A, domain 1"/>
    <property type="match status" value="2"/>
</dbReference>
<keyword evidence="3" id="KW-0444">Lipid biosynthesis</keyword>
<evidence type="ECO:0000256" key="12">
    <source>
        <dbReference type="ARBA" id="ARBA00048065"/>
    </source>
</evidence>
<feature type="domain" description="ATP-grasp" evidence="16">
    <location>
        <begin position="235"/>
        <end position="427"/>
    </location>
</feature>
<dbReference type="Pfam" id="PF01039">
    <property type="entry name" value="Carboxyl_trans"/>
    <property type="match status" value="1"/>
</dbReference>
<dbReference type="CDD" id="cd06850">
    <property type="entry name" value="biotinyl_domain"/>
    <property type="match status" value="1"/>
</dbReference>
<accession>A0AAW1RZD9</accession>
<keyword evidence="6" id="KW-0276">Fatty acid metabolism</keyword>
<gene>
    <name evidence="20" type="ORF">WJX74_009983</name>
</gene>
<dbReference type="Pfam" id="PF00364">
    <property type="entry name" value="Biotin_lipoyl"/>
    <property type="match status" value="1"/>
</dbReference>
<dbReference type="PROSITE" id="PS50980">
    <property type="entry name" value="COA_CT_NTER"/>
    <property type="match status" value="1"/>
</dbReference>
<keyword evidence="11" id="KW-0511">Multifunctional enzyme</keyword>
<dbReference type="Gene3D" id="3.30.470.20">
    <property type="entry name" value="ATP-grasp fold, B domain"/>
    <property type="match status" value="1"/>
</dbReference>
<dbReference type="PROSITE" id="PS50979">
    <property type="entry name" value="BC"/>
    <property type="match status" value="1"/>
</dbReference>
<evidence type="ECO:0000256" key="3">
    <source>
        <dbReference type="ARBA" id="ARBA00022516"/>
    </source>
</evidence>
<dbReference type="InterPro" id="IPR016185">
    <property type="entry name" value="PreATP-grasp_dom_sf"/>
</dbReference>
<dbReference type="GO" id="GO:0006633">
    <property type="term" value="P:fatty acid biosynthetic process"/>
    <property type="evidence" value="ECO:0007669"/>
    <property type="project" value="UniProtKB-KW"/>
</dbReference>
<evidence type="ECO:0000256" key="9">
    <source>
        <dbReference type="ARBA" id="ARBA00023160"/>
    </source>
</evidence>
<evidence type="ECO:0000313" key="21">
    <source>
        <dbReference type="Proteomes" id="UP001438707"/>
    </source>
</evidence>
<evidence type="ECO:0008006" key="22">
    <source>
        <dbReference type="Google" id="ProtNLM"/>
    </source>
</evidence>
<dbReference type="Pfam" id="PF21385">
    <property type="entry name" value="ACCA_BT"/>
    <property type="match status" value="1"/>
</dbReference>
<dbReference type="FunFam" id="2.40.50.100:FF:000005">
    <property type="entry name" value="Acetyl-CoA carboxylase 1"/>
    <property type="match status" value="1"/>
</dbReference>
<dbReference type="InterPro" id="IPR011761">
    <property type="entry name" value="ATP-grasp"/>
</dbReference>
<keyword evidence="21" id="KW-1185">Reference proteome</keyword>
<dbReference type="Gene3D" id="2.40.460.10">
    <property type="entry name" value="Biotin dependent carboxylase carboxyltransferase"/>
    <property type="match status" value="1"/>
</dbReference>
<dbReference type="InterPro" id="IPR049076">
    <property type="entry name" value="ACCA"/>
</dbReference>
<evidence type="ECO:0000256" key="15">
    <source>
        <dbReference type="SAM" id="MobiDB-lite"/>
    </source>
</evidence>
<keyword evidence="4" id="KW-0436">Ligase</keyword>
<dbReference type="EMBL" id="JALJOS010000005">
    <property type="protein sequence ID" value="KAK9839125.1"/>
    <property type="molecule type" value="Genomic_DNA"/>
</dbReference>
<dbReference type="Pfam" id="PF02786">
    <property type="entry name" value="CPSase_L_D2"/>
    <property type="match status" value="1"/>
</dbReference>
<evidence type="ECO:0000256" key="4">
    <source>
        <dbReference type="ARBA" id="ARBA00022598"/>
    </source>
</evidence>
<dbReference type="PANTHER" id="PTHR45728">
    <property type="entry name" value="ACETYL-COA CARBOXYLASE, ISOFORM A"/>
    <property type="match status" value="1"/>
</dbReference>
<comment type="cofactor">
    <cofactor evidence="1">
        <name>biotin</name>
        <dbReference type="ChEBI" id="CHEBI:57586"/>
    </cofactor>
</comment>
<dbReference type="SMART" id="SM00878">
    <property type="entry name" value="Biotin_carb_C"/>
    <property type="match status" value="1"/>
</dbReference>
<feature type="region of interest" description="Disordered" evidence="15">
    <location>
        <begin position="1"/>
        <end position="63"/>
    </location>
</feature>
<dbReference type="InterPro" id="IPR000089">
    <property type="entry name" value="Biotin_lipoyl"/>
</dbReference>
<dbReference type="InterPro" id="IPR034733">
    <property type="entry name" value="AcCoA_carboxyl_beta"/>
</dbReference>
<evidence type="ECO:0000256" key="2">
    <source>
        <dbReference type="ARBA" id="ARBA00004956"/>
    </source>
</evidence>
<evidence type="ECO:0000259" key="17">
    <source>
        <dbReference type="PROSITE" id="PS50979"/>
    </source>
</evidence>
<comment type="caution">
    <text evidence="20">The sequence shown here is derived from an EMBL/GenBank/DDBJ whole genome shotgun (WGS) entry which is preliminary data.</text>
</comment>
<dbReference type="InterPro" id="IPR029045">
    <property type="entry name" value="ClpP/crotonase-like_dom_sf"/>
</dbReference>
<dbReference type="Pfam" id="PF08326">
    <property type="entry name" value="ACC_central"/>
    <property type="match status" value="2"/>
</dbReference>
<evidence type="ECO:0000256" key="1">
    <source>
        <dbReference type="ARBA" id="ARBA00001953"/>
    </source>
</evidence>
<evidence type="ECO:0000313" key="20">
    <source>
        <dbReference type="EMBL" id="KAK9839125.1"/>
    </source>
</evidence>
<feature type="domain" description="CoA carboxyltransferase N-terminal" evidence="18">
    <location>
        <begin position="1579"/>
        <end position="1923"/>
    </location>
</feature>
<evidence type="ECO:0000256" key="8">
    <source>
        <dbReference type="ARBA" id="ARBA00023098"/>
    </source>
</evidence>
<feature type="domain" description="Biotin carboxylation" evidence="17">
    <location>
        <begin position="80"/>
        <end position="578"/>
    </location>
</feature>
<dbReference type="SUPFAM" id="SSF52096">
    <property type="entry name" value="ClpP/crotonase"/>
    <property type="match status" value="2"/>
</dbReference>
<dbReference type="PROSITE" id="PS50989">
    <property type="entry name" value="COA_CT_CTER"/>
    <property type="match status" value="1"/>
</dbReference>
<comment type="catalytic activity">
    <reaction evidence="12">
        <text>hydrogencarbonate + acetyl-CoA + ATP = malonyl-CoA + ADP + phosphate + H(+)</text>
        <dbReference type="Rhea" id="RHEA:11308"/>
        <dbReference type="ChEBI" id="CHEBI:15378"/>
        <dbReference type="ChEBI" id="CHEBI:17544"/>
        <dbReference type="ChEBI" id="CHEBI:30616"/>
        <dbReference type="ChEBI" id="CHEBI:43474"/>
        <dbReference type="ChEBI" id="CHEBI:57288"/>
        <dbReference type="ChEBI" id="CHEBI:57384"/>
        <dbReference type="ChEBI" id="CHEBI:456216"/>
        <dbReference type="EC" id="6.4.1.2"/>
    </reaction>
</comment>